<dbReference type="InterPro" id="IPR027118">
    <property type="entry name" value="MGP"/>
</dbReference>
<dbReference type="AlphaFoldDB" id="A0A6P7N9Z2"/>
<dbReference type="PANTHER" id="PTHR10109:SF0">
    <property type="entry name" value="MATRIX GLA PROTEIN"/>
    <property type="match status" value="1"/>
</dbReference>
<evidence type="ECO:0000313" key="15">
    <source>
        <dbReference type="RefSeq" id="XP_029014654.1"/>
    </source>
</evidence>
<dbReference type="GO" id="GO:0030154">
    <property type="term" value="P:cell differentiation"/>
    <property type="evidence" value="ECO:0007669"/>
    <property type="project" value="UniProtKB-KW"/>
</dbReference>
<dbReference type="PANTHER" id="PTHR10109">
    <property type="entry name" value="MATRIX GLA PROTEIN"/>
    <property type="match status" value="1"/>
</dbReference>
<dbReference type="SUPFAM" id="SSF57630">
    <property type="entry name" value="GLA-domain"/>
    <property type="match status" value="1"/>
</dbReference>
<accession>A0A6P7N9Z2</accession>
<keyword evidence="10" id="KW-1015">Disulfide bond</keyword>
<dbReference type="GO" id="GO:0005509">
    <property type="term" value="F:calcium ion binding"/>
    <property type="evidence" value="ECO:0007669"/>
    <property type="project" value="InterPro"/>
</dbReference>
<dbReference type="GO" id="GO:0051216">
    <property type="term" value="P:cartilage development"/>
    <property type="evidence" value="ECO:0007669"/>
    <property type="project" value="UniProtKB-KW"/>
</dbReference>
<dbReference type="InterPro" id="IPR058704">
    <property type="entry name" value="BGLAP-like_C"/>
</dbReference>
<keyword evidence="4" id="KW-0217">Developmental protein</keyword>
<feature type="chain" id="PRO_5028250407" description="Matrix Gla protein" evidence="12">
    <location>
        <begin position="20"/>
        <end position="117"/>
    </location>
</feature>
<evidence type="ECO:0000256" key="3">
    <source>
        <dbReference type="ARBA" id="ARBA00017145"/>
    </source>
</evidence>
<evidence type="ECO:0000256" key="7">
    <source>
        <dbReference type="ARBA" id="ARBA00022553"/>
    </source>
</evidence>
<evidence type="ECO:0000256" key="12">
    <source>
        <dbReference type="SAM" id="SignalP"/>
    </source>
</evidence>
<dbReference type="InterPro" id="IPR000294">
    <property type="entry name" value="GLA_domain"/>
</dbReference>
<keyword evidence="14" id="KW-1185">Reference proteome</keyword>
<evidence type="ECO:0000256" key="6">
    <source>
        <dbReference type="ARBA" id="ARBA00022525"/>
    </source>
</evidence>
<keyword evidence="5" id="KW-0301">Gamma-carboxyglutamic acid</keyword>
<dbReference type="GO" id="GO:0031012">
    <property type="term" value="C:extracellular matrix"/>
    <property type="evidence" value="ECO:0007669"/>
    <property type="project" value="InterPro"/>
</dbReference>
<evidence type="ECO:0000256" key="10">
    <source>
        <dbReference type="ARBA" id="ARBA00023157"/>
    </source>
</evidence>
<keyword evidence="7" id="KW-0597">Phosphoprotein</keyword>
<keyword evidence="9" id="KW-0892">Osteogenesis</keyword>
<name>A0A6P7N9Z2_BETSP</name>
<protein>
    <recommendedName>
        <fullName evidence="3">Matrix Gla protein</fullName>
    </recommendedName>
</protein>
<dbReference type="RefSeq" id="XP_029014654.1">
    <property type="nucleotide sequence ID" value="XM_029158821.3"/>
</dbReference>
<evidence type="ECO:0000256" key="8">
    <source>
        <dbReference type="ARBA" id="ARBA00022782"/>
    </source>
</evidence>
<dbReference type="GO" id="GO:0005576">
    <property type="term" value="C:extracellular region"/>
    <property type="evidence" value="ECO:0007669"/>
    <property type="project" value="UniProtKB-SubCell"/>
</dbReference>
<evidence type="ECO:0000259" key="13">
    <source>
        <dbReference type="PROSITE" id="PS50998"/>
    </source>
</evidence>
<evidence type="ECO:0000256" key="11">
    <source>
        <dbReference type="ARBA" id="ARBA00023188"/>
    </source>
</evidence>
<feature type="domain" description="Gla" evidence="13">
    <location>
        <begin position="57"/>
        <end position="103"/>
    </location>
</feature>
<keyword evidence="11" id="KW-0891">Chondrogenesis</keyword>
<comment type="subcellular location">
    <subcellularLocation>
        <location evidence="1">Secreted</location>
    </subcellularLocation>
</comment>
<evidence type="ECO:0000256" key="1">
    <source>
        <dbReference type="ARBA" id="ARBA00004613"/>
    </source>
</evidence>
<evidence type="ECO:0000256" key="2">
    <source>
        <dbReference type="ARBA" id="ARBA00008850"/>
    </source>
</evidence>
<evidence type="ECO:0000256" key="9">
    <source>
        <dbReference type="ARBA" id="ARBA00022855"/>
    </source>
</evidence>
<organism evidence="14 15">
    <name type="scientific">Betta splendens</name>
    <name type="common">Siamese fighting fish</name>
    <dbReference type="NCBI Taxonomy" id="158456"/>
    <lineage>
        <taxon>Eukaryota</taxon>
        <taxon>Metazoa</taxon>
        <taxon>Chordata</taxon>
        <taxon>Craniata</taxon>
        <taxon>Vertebrata</taxon>
        <taxon>Euteleostomi</taxon>
        <taxon>Actinopterygii</taxon>
        <taxon>Neopterygii</taxon>
        <taxon>Teleostei</taxon>
        <taxon>Neoteleostei</taxon>
        <taxon>Acanthomorphata</taxon>
        <taxon>Anabantaria</taxon>
        <taxon>Anabantiformes</taxon>
        <taxon>Anabantoidei</taxon>
        <taxon>Osphronemidae</taxon>
        <taxon>Betta</taxon>
    </lineage>
</organism>
<sequence length="117" mass="13262">MRSLLRLVVLCAAAALCVCYDSHESTESNEDLFVTPNRAHSFIGAQGVRRVGHHPGTGVGFYSRMRKMKSPAERRAETCEDYYPCRYYANHVGSQMAYNRYFGGRGSTQRPAGMRRY</sequence>
<dbReference type="Pfam" id="PF25890">
    <property type="entry name" value="BGLAP_C"/>
    <property type="match status" value="1"/>
</dbReference>
<dbReference type="CTD" id="4256"/>
<dbReference type="PROSITE" id="PS50998">
    <property type="entry name" value="GLA_2"/>
    <property type="match status" value="1"/>
</dbReference>
<keyword evidence="8" id="KW-0221">Differentiation</keyword>
<dbReference type="Proteomes" id="UP000515150">
    <property type="component" value="Chromosome 8"/>
</dbReference>
<evidence type="ECO:0000313" key="14">
    <source>
        <dbReference type="Proteomes" id="UP000515150"/>
    </source>
</evidence>
<dbReference type="KEGG" id="bspl:114860322"/>
<dbReference type="GO" id="GO:0001503">
    <property type="term" value="P:ossification"/>
    <property type="evidence" value="ECO:0007669"/>
    <property type="project" value="UniProtKB-KW"/>
</dbReference>
<comment type="similarity">
    <text evidence="2">Belongs to the osteocalcin/matrix Gla protein family.</text>
</comment>
<dbReference type="InterPro" id="IPR035972">
    <property type="entry name" value="GLA-like_dom_SF"/>
</dbReference>
<dbReference type="GeneID" id="114860322"/>
<proteinExistence type="inferred from homology"/>
<dbReference type="OrthoDB" id="8958520at2759"/>
<keyword evidence="12" id="KW-0732">Signal</keyword>
<evidence type="ECO:0000256" key="4">
    <source>
        <dbReference type="ARBA" id="ARBA00022473"/>
    </source>
</evidence>
<dbReference type="InParanoid" id="A0A6P7N9Z2"/>
<keyword evidence="6" id="KW-0964">Secreted</keyword>
<feature type="signal peptide" evidence="12">
    <location>
        <begin position="1"/>
        <end position="19"/>
    </location>
</feature>
<reference evidence="15" key="1">
    <citation type="submission" date="2025-08" db="UniProtKB">
        <authorList>
            <consortium name="RefSeq"/>
        </authorList>
    </citation>
    <scope>IDENTIFICATION</scope>
</reference>
<evidence type="ECO:0000256" key="5">
    <source>
        <dbReference type="ARBA" id="ARBA00022479"/>
    </source>
</evidence>
<gene>
    <name evidence="15" type="primary">mgp</name>
</gene>